<sequence length="140" mass="15203">MADMFDACLDLEDQHINSGRAEGVRDGEAAGLEEGRELGESKGQEIGAEVGFYAGFSQVLREASEDSEAFGRVSKQAQALESIAKAFPLTDPQDERMQDMMVDLRGKFKAICARLGLPEQLQLAAVGLTTEVAVRPSYDF</sequence>
<dbReference type="InterPro" id="IPR052436">
    <property type="entry name" value="LTO1_adapter"/>
</dbReference>
<dbReference type="EMBL" id="CAXHTA020000004">
    <property type="protein sequence ID" value="CAL5220870.1"/>
    <property type="molecule type" value="Genomic_DNA"/>
</dbReference>
<gene>
    <name evidence="1" type="primary">g2956</name>
    <name evidence="1" type="ORF">VP750_LOCUS2529</name>
</gene>
<evidence type="ECO:0000313" key="1">
    <source>
        <dbReference type="EMBL" id="CAL5220870.1"/>
    </source>
</evidence>
<dbReference type="PANTHER" id="PTHR28532:SF1">
    <property type="entry name" value="ORAL CANCER OVEREXPRESSED 1"/>
    <property type="match status" value="1"/>
</dbReference>
<comment type="caution">
    <text evidence="1">The sequence shown here is derived from an EMBL/GenBank/DDBJ whole genome shotgun (WGS) entry which is preliminary data.</text>
</comment>
<keyword evidence="2" id="KW-1185">Reference proteome</keyword>
<reference evidence="1 2" key="1">
    <citation type="submission" date="2024-06" db="EMBL/GenBank/DDBJ databases">
        <authorList>
            <person name="Kraege A."/>
            <person name="Thomma B."/>
        </authorList>
    </citation>
    <scope>NUCLEOTIDE SEQUENCE [LARGE SCALE GENOMIC DNA]</scope>
</reference>
<protein>
    <submittedName>
        <fullName evidence="1">G2956 protein</fullName>
    </submittedName>
</protein>
<dbReference type="Proteomes" id="UP001497392">
    <property type="component" value="Unassembled WGS sequence"/>
</dbReference>
<dbReference type="PANTHER" id="PTHR28532">
    <property type="entry name" value="GEO13458P1"/>
    <property type="match status" value="1"/>
</dbReference>
<name>A0ABP1FLN2_9CHLO</name>
<accession>A0ABP1FLN2</accession>
<evidence type="ECO:0000313" key="2">
    <source>
        <dbReference type="Proteomes" id="UP001497392"/>
    </source>
</evidence>
<proteinExistence type="predicted"/>
<organism evidence="1 2">
    <name type="scientific">Coccomyxa viridis</name>
    <dbReference type="NCBI Taxonomy" id="1274662"/>
    <lineage>
        <taxon>Eukaryota</taxon>
        <taxon>Viridiplantae</taxon>
        <taxon>Chlorophyta</taxon>
        <taxon>core chlorophytes</taxon>
        <taxon>Trebouxiophyceae</taxon>
        <taxon>Trebouxiophyceae incertae sedis</taxon>
        <taxon>Coccomyxaceae</taxon>
        <taxon>Coccomyxa</taxon>
    </lineage>
</organism>